<proteinExistence type="predicted"/>
<name>A0A1E5VNE5_9POAL</name>
<keyword evidence="2" id="KW-1185">Reference proteome</keyword>
<dbReference type="PANTHER" id="PTHR37203:SF3">
    <property type="entry name" value="SLR0975 PROTEIN"/>
    <property type="match status" value="1"/>
</dbReference>
<reference evidence="1 2" key="1">
    <citation type="submission" date="2016-09" db="EMBL/GenBank/DDBJ databases">
        <title>The draft genome of Dichanthelium oligosanthes: A C3 panicoid grass species.</title>
        <authorList>
            <person name="Studer A.J."/>
            <person name="Schnable J.C."/>
            <person name="Brutnell T.P."/>
        </authorList>
    </citation>
    <scope>NUCLEOTIDE SEQUENCE [LARGE SCALE GENOMIC DNA]</scope>
    <source>
        <strain evidence="2">cv. Kellogg 1175</strain>
        <tissue evidence="1">Leaf</tissue>
    </source>
</reference>
<dbReference type="PANTHER" id="PTHR37203">
    <property type="match status" value="1"/>
</dbReference>
<organism evidence="1 2">
    <name type="scientific">Dichanthelium oligosanthes</name>
    <dbReference type="NCBI Taxonomy" id="888268"/>
    <lineage>
        <taxon>Eukaryota</taxon>
        <taxon>Viridiplantae</taxon>
        <taxon>Streptophyta</taxon>
        <taxon>Embryophyta</taxon>
        <taxon>Tracheophyta</taxon>
        <taxon>Spermatophyta</taxon>
        <taxon>Magnoliopsida</taxon>
        <taxon>Liliopsida</taxon>
        <taxon>Poales</taxon>
        <taxon>Poaceae</taxon>
        <taxon>PACMAD clade</taxon>
        <taxon>Panicoideae</taxon>
        <taxon>Panicodae</taxon>
        <taxon>Paniceae</taxon>
        <taxon>Dichantheliinae</taxon>
        <taxon>Dichanthelium</taxon>
    </lineage>
</organism>
<comment type="caution">
    <text evidence="1">The sequence shown here is derived from an EMBL/GenBank/DDBJ whole genome shotgun (WGS) entry which is preliminary data.</text>
</comment>
<dbReference type="Proteomes" id="UP000095767">
    <property type="component" value="Unassembled WGS sequence"/>
</dbReference>
<dbReference type="EMBL" id="LWDX02034318">
    <property type="protein sequence ID" value="OEL26597.1"/>
    <property type="molecule type" value="Genomic_DNA"/>
</dbReference>
<sequence length="384" mass="42570">MAAAAAPKLLPFLTTVTTTATLTIRPSLARLRTQRSTPTSYSSVGRRAPAPAVAVTPRSGGACRAQFPLRSLLPHRAAASSSAAAAAEGMSDPELRLVLELATDEELMEFEEILYGTSYFSPLLKSIARRPNSDSVVILDDIEERDLFISKLESRFLYLAADARSIIRGWRPSYRDVLLGLIQLYLFVKCESSCKSAIVTVAFFFLELSRISHKKDPVSFPWDKQKSPNEISSLRINKWKVLTDAAWRIGAKGLESTFFKLASRLSGKVLMEAANYEIKKELVKQGGRLAAVNLESRAGLLAARQGLARAASRYVELRSVMTFLGPIMWGTLLADIVIQMLGTDYARIVQAIYAFAQVKFMLFHLSSHARHYFVSSCIDSYLIF</sequence>
<evidence type="ECO:0000313" key="2">
    <source>
        <dbReference type="Proteomes" id="UP000095767"/>
    </source>
</evidence>
<accession>A0A1E5VNE5</accession>
<protein>
    <submittedName>
        <fullName evidence="1">Uncharacterized protein</fullName>
    </submittedName>
</protein>
<evidence type="ECO:0000313" key="1">
    <source>
        <dbReference type="EMBL" id="OEL26597.1"/>
    </source>
</evidence>
<dbReference type="OrthoDB" id="448946at2759"/>
<gene>
    <name evidence="1" type="ORF">BAE44_0012385</name>
</gene>
<dbReference type="AlphaFoldDB" id="A0A1E5VNE5"/>